<dbReference type="GO" id="GO:0005829">
    <property type="term" value="C:cytosol"/>
    <property type="evidence" value="ECO:0007669"/>
    <property type="project" value="TreeGrafter"/>
</dbReference>
<dbReference type="GO" id="GO:0005634">
    <property type="term" value="C:nucleus"/>
    <property type="evidence" value="ECO:0007669"/>
    <property type="project" value="TreeGrafter"/>
</dbReference>
<dbReference type="InterPro" id="IPR028889">
    <property type="entry name" value="USP"/>
</dbReference>
<evidence type="ECO:0000259" key="2">
    <source>
        <dbReference type="PROSITE" id="PS50235"/>
    </source>
</evidence>
<evidence type="ECO:0000256" key="1">
    <source>
        <dbReference type="SAM" id="MobiDB-lite"/>
    </source>
</evidence>
<dbReference type="Gene3D" id="3.90.70.10">
    <property type="entry name" value="Cysteine proteinases"/>
    <property type="match status" value="1"/>
</dbReference>
<dbReference type="InterPro" id="IPR018200">
    <property type="entry name" value="USP_CS"/>
</dbReference>
<keyword evidence="4" id="KW-1185">Reference proteome</keyword>
<dbReference type="PROSITE" id="PS00973">
    <property type="entry name" value="USP_2"/>
    <property type="match status" value="1"/>
</dbReference>
<feature type="domain" description="USP" evidence="2">
    <location>
        <begin position="144"/>
        <end position="442"/>
    </location>
</feature>
<dbReference type="OrthoDB" id="3891477at2759"/>
<dbReference type="Proteomes" id="UP000799538">
    <property type="component" value="Unassembled WGS sequence"/>
</dbReference>
<dbReference type="EMBL" id="ML992507">
    <property type="protein sequence ID" value="KAF2223216.1"/>
    <property type="molecule type" value="Genomic_DNA"/>
</dbReference>
<feature type="compositionally biased region" description="Pro residues" evidence="1">
    <location>
        <begin position="52"/>
        <end position="61"/>
    </location>
</feature>
<dbReference type="SUPFAM" id="SSF54001">
    <property type="entry name" value="Cysteine proteinases"/>
    <property type="match status" value="1"/>
</dbReference>
<feature type="region of interest" description="Disordered" evidence="1">
    <location>
        <begin position="79"/>
        <end position="142"/>
    </location>
</feature>
<feature type="compositionally biased region" description="Low complexity" evidence="1">
    <location>
        <begin position="88"/>
        <end position="98"/>
    </location>
</feature>
<proteinExistence type="predicted"/>
<dbReference type="InterPro" id="IPR050164">
    <property type="entry name" value="Peptidase_C19"/>
</dbReference>
<reference evidence="4" key="1">
    <citation type="journal article" date="2020" name="Stud. Mycol.">
        <title>101 Dothideomycetes genomes: A test case for predicting lifestyles and emergence of pathogens.</title>
        <authorList>
            <person name="Haridas S."/>
            <person name="Albert R."/>
            <person name="Binder M."/>
            <person name="Bloem J."/>
            <person name="LaButti K."/>
            <person name="Salamov A."/>
            <person name="Andreopoulos B."/>
            <person name="Baker S."/>
            <person name="Barry K."/>
            <person name="Bills G."/>
            <person name="Bluhm B."/>
            <person name="Cannon C."/>
            <person name="Castanera R."/>
            <person name="Culley D."/>
            <person name="Daum C."/>
            <person name="Ezra D."/>
            <person name="Gonzalez J."/>
            <person name="Henrissat B."/>
            <person name="Kuo A."/>
            <person name="Liang C."/>
            <person name="Lipzen A."/>
            <person name="Lutzoni F."/>
            <person name="Magnuson J."/>
            <person name="Mondo S."/>
            <person name="Nolan M."/>
            <person name="Ohm R."/>
            <person name="Pangilinan J."/>
            <person name="Park H.-J."/>
            <person name="Ramirez L."/>
            <person name="Alfaro M."/>
            <person name="Sun H."/>
            <person name="Tritt A."/>
            <person name="Yoshinaga Y."/>
            <person name="Zwiers L.-H."/>
            <person name="Turgeon B."/>
            <person name="Goodwin S."/>
            <person name="Spatafora J."/>
            <person name="Crous P."/>
            <person name="Grigoriev I."/>
        </authorList>
    </citation>
    <scope>NUCLEOTIDE SEQUENCE [LARGE SCALE GENOMIC DNA]</scope>
    <source>
        <strain evidence="4">CECT 20119</strain>
    </source>
</reference>
<sequence length="443" mass="48362">MAITRSQNGKLPAKKILYDEQFPTHLRRQRPLQTRKKEKVAKRSRVATSSAPPAPASAPPRAAPVAALPAALPAAPFVAPSAAPPAAPSSALSRAARATNPVAAGTATSGSTRQASGVARRAPRATAPSVAGAWPPTLGRPRARGMVNPSQWCYRRSVLQSLFSTPQFFNVLDSHVQGRCPGGNCVTCALRTAIRDYHSGMPTMRNQIMRLDQTIARTGRQSSGWTRNRQTQEDAHDFHAYLVRTVEEARCTTSAQIQAGFQIAHQASWTCQRCGRISTSTDPPSGSISVPINPRNGTATIQSCLDTYHTENGLQIRCDGCRSNIDRRRIKKIRILPEVLNLHLLRFAWTPRGQSVKLKDNVHIPDELDISRWAVQGSTRTKYRLHSMVLHAGGLNSGHYIARARDGNRVTEFDDTLTSSVQGGMLADLGSFTPYIVSYVRQP</sequence>
<gene>
    <name evidence="3" type="ORF">BDZ85DRAFT_250132</name>
</gene>
<dbReference type="Pfam" id="PF00443">
    <property type="entry name" value="UCH"/>
    <property type="match status" value="1"/>
</dbReference>
<dbReference type="PANTHER" id="PTHR24006">
    <property type="entry name" value="UBIQUITIN CARBOXYL-TERMINAL HYDROLASE"/>
    <property type="match status" value="1"/>
</dbReference>
<accession>A0A6A6GBW5</accession>
<name>A0A6A6GBW5_9PEZI</name>
<feature type="compositionally biased region" description="Basic residues" evidence="1">
    <location>
        <begin position="25"/>
        <end position="45"/>
    </location>
</feature>
<dbReference type="PROSITE" id="PS50235">
    <property type="entry name" value="USP_3"/>
    <property type="match status" value="1"/>
</dbReference>
<dbReference type="AlphaFoldDB" id="A0A6A6GBW5"/>
<protein>
    <recommendedName>
        <fullName evidence="2">USP domain-containing protein</fullName>
    </recommendedName>
</protein>
<feature type="compositionally biased region" description="Polar residues" evidence="1">
    <location>
        <begin position="106"/>
        <end position="115"/>
    </location>
</feature>
<dbReference type="GO" id="GO:0004843">
    <property type="term" value="F:cysteine-type deubiquitinase activity"/>
    <property type="evidence" value="ECO:0007669"/>
    <property type="project" value="InterPro"/>
</dbReference>
<organism evidence="3 4">
    <name type="scientific">Elsinoe ampelina</name>
    <dbReference type="NCBI Taxonomy" id="302913"/>
    <lineage>
        <taxon>Eukaryota</taxon>
        <taxon>Fungi</taxon>
        <taxon>Dikarya</taxon>
        <taxon>Ascomycota</taxon>
        <taxon>Pezizomycotina</taxon>
        <taxon>Dothideomycetes</taxon>
        <taxon>Dothideomycetidae</taxon>
        <taxon>Myriangiales</taxon>
        <taxon>Elsinoaceae</taxon>
        <taxon>Elsinoe</taxon>
    </lineage>
</organism>
<dbReference type="GO" id="GO:0016579">
    <property type="term" value="P:protein deubiquitination"/>
    <property type="evidence" value="ECO:0007669"/>
    <property type="project" value="InterPro"/>
</dbReference>
<evidence type="ECO:0000313" key="3">
    <source>
        <dbReference type="EMBL" id="KAF2223216.1"/>
    </source>
</evidence>
<feature type="region of interest" description="Disordered" evidence="1">
    <location>
        <begin position="1"/>
        <end position="61"/>
    </location>
</feature>
<evidence type="ECO:0000313" key="4">
    <source>
        <dbReference type="Proteomes" id="UP000799538"/>
    </source>
</evidence>
<dbReference type="InterPro" id="IPR001394">
    <property type="entry name" value="Peptidase_C19_UCH"/>
</dbReference>
<dbReference type="InterPro" id="IPR038765">
    <property type="entry name" value="Papain-like_cys_pep_sf"/>
</dbReference>